<keyword evidence="6" id="KW-0963">Cytoplasm</keyword>
<accession>A0A7S1XIR4</accession>
<dbReference type="PROSITE" id="PS00018">
    <property type="entry name" value="EF_HAND_1"/>
    <property type="match status" value="1"/>
</dbReference>
<keyword evidence="5" id="KW-1003">Cell membrane</keyword>
<keyword evidence="13" id="KW-0472">Membrane</keyword>
<evidence type="ECO:0000256" key="3">
    <source>
        <dbReference type="ARBA" id="ARBA00004496"/>
    </source>
</evidence>
<dbReference type="GO" id="GO:0005737">
    <property type="term" value="C:cytoplasm"/>
    <property type="evidence" value="ECO:0007669"/>
    <property type="project" value="UniProtKB-SubCell"/>
</dbReference>
<evidence type="ECO:0000256" key="2">
    <source>
        <dbReference type="ARBA" id="ARBA00004236"/>
    </source>
</evidence>
<feature type="region of interest" description="Disordered" evidence="17">
    <location>
        <begin position="1"/>
        <end position="40"/>
    </location>
</feature>
<evidence type="ECO:0000256" key="1">
    <source>
        <dbReference type="ARBA" id="ARBA00004123"/>
    </source>
</evidence>
<dbReference type="Gene3D" id="1.10.238.10">
    <property type="entry name" value="EF-hand"/>
    <property type="match status" value="1"/>
</dbReference>
<dbReference type="InterPro" id="IPR051875">
    <property type="entry name" value="Calcineurin_B_homologous"/>
</dbReference>
<evidence type="ECO:0000259" key="18">
    <source>
        <dbReference type="PROSITE" id="PS50222"/>
    </source>
</evidence>
<dbReference type="InterPro" id="IPR018247">
    <property type="entry name" value="EF_Hand_1_Ca_BS"/>
</dbReference>
<organism evidence="19">
    <name type="scientific">Phaeomonas parva</name>
    <dbReference type="NCBI Taxonomy" id="124430"/>
    <lineage>
        <taxon>Eukaryota</taxon>
        <taxon>Sar</taxon>
        <taxon>Stramenopiles</taxon>
        <taxon>Ochrophyta</taxon>
        <taxon>Pinguiophyceae</taxon>
        <taxon>Pinguiochrysidales</taxon>
        <taxon>Pinguiochrysidaceae</taxon>
        <taxon>Phaeomonas</taxon>
    </lineage>
</organism>
<evidence type="ECO:0000256" key="10">
    <source>
        <dbReference type="ARBA" id="ARBA00022737"/>
    </source>
</evidence>
<reference evidence="19" key="1">
    <citation type="submission" date="2021-01" db="EMBL/GenBank/DDBJ databases">
        <authorList>
            <person name="Corre E."/>
            <person name="Pelletier E."/>
            <person name="Niang G."/>
            <person name="Scheremetjew M."/>
            <person name="Finn R."/>
            <person name="Kale V."/>
            <person name="Holt S."/>
            <person name="Cochrane G."/>
            <person name="Meng A."/>
            <person name="Brown T."/>
            <person name="Cohen L."/>
        </authorList>
    </citation>
    <scope>NUCLEOTIDE SEQUENCE</scope>
    <source>
        <strain evidence="19">CCMP2877</strain>
    </source>
</reference>
<evidence type="ECO:0000256" key="6">
    <source>
        <dbReference type="ARBA" id="ARBA00022490"/>
    </source>
</evidence>
<gene>
    <name evidence="19" type="ORF">PPAR1163_LOCUS132</name>
</gene>
<dbReference type="EMBL" id="HBGJ01000179">
    <property type="protein sequence ID" value="CAD9241790.1"/>
    <property type="molecule type" value="Transcribed_RNA"/>
</dbReference>
<keyword evidence="15" id="KW-0449">Lipoprotein</keyword>
<dbReference type="GO" id="GO:0005886">
    <property type="term" value="C:plasma membrane"/>
    <property type="evidence" value="ECO:0007669"/>
    <property type="project" value="UniProtKB-SubCell"/>
</dbReference>
<evidence type="ECO:0000256" key="4">
    <source>
        <dbReference type="ARBA" id="ARBA00022448"/>
    </source>
</evidence>
<dbReference type="GO" id="GO:0005509">
    <property type="term" value="F:calcium ion binding"/>
    <property type="evidence" value="ECO:0007669"/>
    <property type="project" value="InterPro"/>
</dbReference>
<evidence type="ECO:0000256" key="8">
    <source>
        <dbReference type="ARBA" id="ARBA00022707"/>
    </source>
</evidence>
<evidence type="ECO:0000256" key="11">
    <source>
        <dbReference type="ARBA" id="ARBA00022837"/>
    </source>
</evidence>
<dbReference type="SUPFAM" id="SSF47473">
    <property type="entry name" value="EF-hand"/>
    <property type="match status" value="1"/>
</dbReference>
<dbReference type="AlphaFoldDB" id="A0A7S1XIR4"/>
<feature type="compositionally biased region" description="Low complexity" evidence="17">
    <location>
        <begin position="10"/>
        <end position="20"/>
    </location>
</feature>
<evidence type="ECO:0000313" key="19">
    <source>
        <dbReference type="EMBL" id="CAD9241790.1"/>
    </source>
</evidence>
<comment type="subcellular location">
    <subcellularLocation>
        <location evidence="2">Cell membrane</location>
    </subcellularLocation>
    <subcellularLocation>
        <location evidence="3">Cytoplasm</location>
    </subcellularLocation>
    <subcellularLocation>
        <location evidence="1">Nucleus</location>
    </subcellularLocation>
</comment>
<keyword evidence="11" id="KW-0106">Calcium</keyword>
<keyword evidence="4" id="KW-0813">Transport</keyword>
<dbReference type="GO" id="GO:0015031">
    <property type="term" value="P:protein transport"/>
    <property type="evidence" value="ECO:0007669"/>
    <property type="project" value="UniProtKB-KW"/>
</dbReference>
<proteinExistence type="inferred from homology"/>
<keyword evidence="10" id="KW-0677">Repeat</keyword>
<keyword evidence="9" id="KW-0479">Metal-binding</keyword>
<evidence type="ECO:0000256" key="13">
    <source>
        <dbReference type="ARBA" id="ARBA00023136"/>
    </source>
</evidence>
<comment type="similarity">
    <text evidence="16">Belongs to the calcineurin regulatory subunit family. CHP subfamily.</text>
</comment>
<evidence type="ECO:0000256" key="17">
    <source>
        <dbReference type="SAM" id="MobiDB-lite"/>
    </source>
</evidence>
<protein>
    <recommendedName>
        <fullName evidence="18">EF-hand domain-containing protein</fullName>
    </recommendedName>
</protein>
<evidence type="ECO:0000256" key="14">
    <source>
        <dbReference type="ARBA" id="ARBA00023242"/>
    </source>
</evidence>
<evidence type="ECO:0000256" key="7">
    <source>
        <dbReference type="ARBA" id="ARBA00022553"/>
    </source>
</evidence>
<sequence length="242" mass="27378">MSKEPEEVKAAPADGGAPTAAHKDKDIEAGGGFVPPQGLDVGGEEKKPTTGFWGGVQLYFQILIGTDPCDLDEEQMEEVRMETGFETREIRRLRRKFLESVDDSRVITQQEFRRLEAVRHNPLLDRLEREFGLHKRPAITFLEFMRVLAVFNSSRQREAKLHAAFNLQDFDGDGQIDKNDLLVYLERVASSSDSENQLDFETIANGILAEASSHASQQFLTYDDFQKVVVGTDFESKMFIPF</sequence>
<name>A0A7S1XIR4_9STRA</name>
<evidence type="ECO:0000256" key="5">
    <source>
        <dbReference type="ARBA" id="ARBA00022475"/>
    </source>
</evidence>
<keyword evidence="7" id="KW-0597">Phosphoprotein</keyword>
<evidence type="ECO:0000256" key="9">
    <source>
        <dbReference type="ARBA" id="ARBA00022723"/>
    </source>
</evidence>
<dbReference type="GO" id="GO:0005634">
    <property type="term" value="C:nucleus"/>
    <property type="evidence" value="ECO:0007669"/>
    <property type="project" value="UniProtKB-SubCell"/>
</dbReference>
<keyword evidence="14" id="KW-0539">Nucleus</keyword>
<feature type="domain" description="EF-hand" evidence="18">
    <location>
        <begin position="156"/>
        <end position="191"/>
    </location>
</feature>
<dbReference type="PANTHER" id="PTHR46002">
    <property type="entry name" value="EG:114D9.1 PROTEIN-RELATED"/>
    <property type="match status" value="1"/>
</dbReference>
<dbReference type="InterPro" id="IPR002048">
    <property type="entry name" value="EF_hand_dom"/>
</dbReference>
<keyword evidence="12" id="KW-0653">Protein transport</keyword>
<evidence type="ECO:0000256" key="12">
    <source>
        <dbReference type="ARBA" id="ARBA00022927"/>
    </source>
</evidence>
<keyword evidence="8" id="KW-0519">Myristate</keyword>
<dbReference type="InterPro" id="IPR011992">
    <property type="entry name" value="EF-hand-dom_pair"/>
</dbReference>
<dbReference type="PROSITE" id="PS50222">
    <property type="entry name" value="EF_HAND_2"/>
    <property type="match status" value="1"/>
</dbReference>
<evidence type="ECO:0000256" key="15">
    <source>
        <dbReference type="ARBA" id="ARBA00023288"/>
    </source>
</evidence>
<evidence type="ECO:0000256" key="16">
    <source>
        <dbReference type="ARBA" id="ARBA00038164"/>
    </source>
</evidence>